<keyword evidence="2" id="KW-1185">Reference proteome</keyword>
<dbReference type="VEuPathDB" id="FungiDB:AN5241"/>
<reference evidence="2" key="1">
    <citation type="journal article" date="2005" name="Nature">
        <title>Sequencing of Aspergillus nidulans and comparative analysis with A. fumigatus and A. oryzae.</title>
        <authorList>
            <person name="Galagan J.E."/>
            <person name="Calvo S.E."/>
            <person name="Cuomo C."/>
            <person name="Ma L.J."/>
            <person name="Wortman J.R."/>
            <person name="Batzoglou S."/>
            <person name="Lee S.I."/>
            <person name="Basturkmen M."/>
            <person name="Spevak C.C."/>
            <person name="Clutterbuck J."/>
            <person name="Kapitonov V."/>
            <person name="Jurka J."/>
            <person name="Scazzocchio C."/>
            <person name="Farman M."/>
            <person name="Butler J."/>
            <person name="Purcell S."/>
            <person name="Harris S."/>
            <person name="Braus G.H."/>
            <person name="Draht O."/>
            <person name="Busch S."/>
            <person name="D'Enfert C."/>
            <person name="Bouchier C."/>
            <person name="Goldman G.H."/>
            <person name="Bell-Pedersen D."/>
            <person name="Griffiths-Jones S."/>
            <person name="Doonan J.H."/>
            <person name="Yu J."/>
            <person name="Vienken K."/>
            <person name="Pain A."/>
            <person name="Freitag M."/>
            <person name="Selker E.U."/>
            <person name="Archer D.B."/>
            <person name="Penalva M.A."/>
            <person name="Oakley B.R."/>
            <person name="Momany M."/>
            <person name="Tanaka T."/>
            <person name="Kumagai T."/>
            <person name="Asai K."/>
            <person name="Machida M."/>
            <person name="Nierman W.C."/>
            <person name="Denning D.W."/>
            <person name="Caddick M."/>
            <person name="Hynes M."/>
            <person name="Paoletti M."/>
            <person name="Fischer R."/>
            <person name="Miller B."/>
            <person name="Dyer P."/>
            <person name="Sachs M.S."/>
            <person name="Osmani S.A."/>
            <person name="Birren B.W."/>
        </authorList>
    </citation>
    <scope>NUCLEOTIDE SEQUENCE [LARGE SCALE GENOMIC DNA]</scope>
    <source>
        <strain evidence="2">FGSC A4 / ATCC 38163 / CBS 112.46 / NRRL 194 / M139</strain>
    </source>
</reference>
<evidence type="ECO:0000313" key="2">
    <source>
        <dbReference type="Proteomes" id="UP000000560"/>
    </source>
</evidence>
<accession>C8VFC0</accession>
<reference evidence="2" key="2">
    <citation type="journal article" date="2009" name="Fungal Genet. Biol.">
        <title>The 2008 update of the Aspergillus nidulans genome annotation: a community effort.</title>
        <authorList>
            <person name="Wortman J.R."/>
            <person name="Gilsenan J.M."/>
            <person name="Joardar V."/>
            <person name="Deegan J."/>
            <person name="Clutterbuck J."/>
            <person name="Andersen M.R."/>
            <person name="Archer D."/>
            <person name="Bencina M."/>
            <person name="Braus G."/>
            <person name="Coutinho P."/>
            <person name="von Dohren H."/>
            <person name="Doonan J."/>
            <person name="Driessen A.J."/>
            <person name="Durek P."/>
            <person name="Espeso E."/>
            <person name="Fekete E."/>
            <person name="Flipphi M."/>
            <person name="Estrada C.G."/>
            <person name="Geysens S."/>
            <person name="Goldman G."/>
            <person name="de Groot P.W."/>
            <person name="Hansen K."/>
            <person name="Harris S.D."/>
            <person name="Heinekamp T."/>
            <person name="Helmstaedt K."/>
            <person name="Henrissat B."/>
            <person name="Hofmann G."/>
            <person name="Homan T."/>
            <person name="Horio T."/>
            <person name="Horiuchi H."/>
            <person name="James S."/>
            <person name="Jones M."/>
            <person name="Karaffa L."/>
            <person name="Karanyi Z."/>
            <person name="Kato M."/>
            <person name="Keller N."/>
            <person name="Kelly D.E."/>
            <person name="Kiel J.A."/>
            <person name="Kim J.M."/>
            <person name="van der Klei I.J."/>
            <person name="Klis F.M."/>
            <person name="Kovalchuk A."/>
            <person name="Krasevec N."/>
            <person name="Kubicek C.P."/>
            <person name="Liu B."/>
            <person name="Maccabe A."/>
            <person name="Meyer V."/>
            <person name="Mirabito P."/>
            <person name="Miskei M."/>
            <person name="Mos M."/>
            <person name="Mullins J."/>
            <person name="Nelson D.R."/>
            <person name="Nielsen J."/>
            <person name="Oakley B.R."/>
            <person name="Osmani S.A."/>
            <person name="Pakula T."/>
            <person name="Paszewski A."/>
            <person name="Paulsen I."/>
            <person name="Pilsyk S."/>
            <person name="Pocsi I."/>
            <person name="Punt P.J."/>
            <person name="Ram A.F."/>
            <person name="Ren Q."/>
            <person name="Robellet X."/>
            <person name="Robson G."/>
            <person name="Seiboth B."/>
            <person name="van Solingen P."/>
            <person name="Specht T."/>
            <person name="Sun J."/>
            <person name="Taheri-Talesh N."/>
            <person name="Takeshita N."/>
            <person name="Ussery D."/>
            <person name="vanKuyk P.A."/>
            <person name="Visser H."/>
            <person name="van de Vondervoort P.J."/>
            <person name="de Vries R.P."/>
            <person name="Walton J."/>
            <person name="Xiang X."/>
            <person name="Xiong Y."/>
            <person name="Zeng A.P."/>
            <person name="Brandt B.W."/>
            <person name="Cornell M.J."/>
            <person name="van den Hondel C.A."/>
            <person name="Visser J."/>
            <person name="Oliver S.G."/>
            <person name="Turner G."/>
        </authorList>
    </citation>
    <scope>GENOME REANNOTATION</scope>
    <source>
        <strain evidence="2">FGSC A4 / ATCC 38163 / CBS 112.46 / NRRL 194 / M139</strain>
    </source>
</reference>
<gene>
    <name evidence="1" type="ORF">ANIA_05241</name>
</gene>
<dbReference type="HOGENOM" id="CLU_966525_0_0_1"/>
<dbReference type="Proteomes" id="UP000000560">
    <property type="component" value="Chromosome V"/>
</dbReference>
<dbReference type="KEGG" id="ani:ANIA_05241"/>
<evidence type="ECO:0000313" key="1">
    <source>
        <dbReference type="EMBL" id="CBF81151.1"/>
    </source>
</evidence>
<protein>
    <submittedName>
        <fullName evidence="1">Uncharacterized protein</fullName>
    </submittedName>
</protein>
<dbReference type="InParanoid" id="Q5B2I9"/>
<dbReference type="RefSeq" id="XP_662845.1">
    <property type="nucleotide sequence ID" value="XM_657753.1"/>
</dbReference>
<proteinExistence type="predicted"/>
<dbReference type="EMBL" id="BN001305">
    <property type="protein sequence ID" value="CBF81151.1"/>
    <property type="molecule type" value="Genomic_DNA"/>
</dbReference>
<organism evidence="1 2">
    <name type="scientific">Emericella nidulans (strain FGSC A4 / ATCC 38163 / CBS 112.46 / NRRL 194 / M139)</name>
    <name type="common">Aspergillus nidulans</name>
    <dbReference type="NCBI Taxonomy" id="227321"/>
    <lineage>
        <taxon>Eukaryota</taxon>
        <taxon>Fungi</taxon>
        <taxon>Dikarya</taxon>
        <taxon>Ascomycota</taxon>
        <taxon>Pezizomycotina</taxon>
        <taxon>Eurotiomycetes</taxon>
        <taxon>Eurotiomycetidae</taxon>
        <taxon>Eurotiales</taxon>
        <taxon>Aspergillaceae</taxon>
        <taxon>Aspergillus</taxon>
        <taxon>Aspergillus subgen. Nidulantes</taxon>
    </lineage>
</organism>
<name>Q5B2I9_EMENI</name>
<dbReference type="GeneID" id="2871532"/>
<sequence>MTENPYLHPGFAGFKPRPSHQRLALCVFLGALLHTAAVNSFNGFDLWEQKTTAICSSSLLLYRTPPVTCLALTPYPKQRALLLPISNGVKSSPPNINERSFSSSPRFRHKAFDTPADERQVPAWVISMTEVEVTASNEVKTRSRSYTIKGTPIVALTREVGDVGDSDAYISSFTYHLYTHPDDHDARFEDRLVTGIAVKMVTYRACYSDDEHDFFGDYLDWDQVHLWSPPYEPFLLLSIIYTDAFWLVRCEACGNQERASSSLKADAGPAQVSRQILPETTRSMGRLA</sequence>
<accession>Q5B2I9</accession>
<dbReference type="AlphaFoldDB" id="Q5B2I9"/>